<dbReference type="STRING" id="136857.CTEST_09345"/>
<dbReference type="OrthoDB" id="4410877at2"/>
<dbReference type="PATRIC" id="fig|136857.5.peg.1857"/>
<dbReference type="RefSeq" id="WP_047253497.1">
    <property type="nucleotide sequence ID" value="NZ_CP011545.1"/>
</dbReference>
<keyword evidence="3" id="KW-1185">Reference proteome</keyword>
<evidence type="ECO:0000256" key="1">
    <source>
        <dbReference type="SAM" id="MobiDB-lite"/>
    </source>
</evidence>
<organism evidence="2 3">
    <name type="scientific">Corynebacterium testudinoris</name>
    <dbReference type="NCBI Taxonomy" id="136857"/>
    <lineage>
        <taxon>Bacteria</taxon>
        <taxon>Bacillati</taxon>
        <taxon>Actinomycetota</taxon>
        <taxon>Actinomycetes</taxon>
        <taxon>Mycobacteriales</taxon>
        <taxon>Corynebacteriaceae</taxon>
        <taxon>Corynebacterium</taxon>
    </lineage>
</organism>
<name>A0A0G3HDT7_9CORY</name>
<dbReference type="KEGG" id="cted:CTEST_09345"/>
<evidence type="ECO:0000313" key="3">
    <source>
        <dbReference type="Proteomes" id="UP000035540"/>
    </source>
</evidence>
<reference evidence="3" key="2">
    <citation type="submission" date="2015-05" db="EMBL/GenBank/DDBJ databases">
        <title>Complete genome sequence of Corynebacterium testudinoris DSM 44614, recovered from necrotic lesions in the mouth of a tortoise.</title>
        <authorList>
            <person name="Ruckert C."/>
            <person name="Albersmeier A."/>
            <person name="Winkler A."/>
            <person name="Tauch A."/>
        </authorList>
    </citation>
    <scope>NUCLEOTIDE SEQUENCE [LARGE SCALE GENOMIC DNA]</scope>
    <source>
        <strain evidence="3">DSM 44614</strain>
    </source>
</reference>
<accession>A0A0G3HDT7</accession>
<dbReference type="Proteomes" id="UP000035540">
    <property type="component" value="Chromosome"/>
</dbReference>
<evidence type="ECO:0000313" key="2">
    <source>
        <dbReference type="EMBL" id="AKK09297.1"/>
    </source>
</evidence>
<gene>
    <name evidence="2" type="ORF">CTEST_09345</name>
</gene>
<sequence>MSIWNKLFGEAAPDRAPAEPAAEATETQEPVPTTPEELRRFITSTAGASDADVSNVRFMLDPGSTTSGSLRLTMSNEVHDLSFDLSTPAGAQAAKDKVLSIIG</sequence>
<protein>
    <submittedName>
        <fullName evidence="2">Uncharacterized protein</fullName>
    </submittedName>
</protein>
<reference evidence="2 3" key="1">
    <citation type="journal article" date="2015" name="Genome Announc.">
        <title>Complete Genome Sequence of the Type Strain Corynebacterium testudinoris DSM 44614, Recovered from Necrotic Lesions in the Mouth of a Tortoise.</title>
        <authorList>
            <person name="Ruckert C."/>
            <person name="Kriete M."/>
            <person name="Jaenicke S."/>
            <person name="Winkler A."/>
            <person name="Tauch A."/>
        </authorList>
    </citation>
    <scope>NUCLEOTIDE SEQUENCE [LARGE SCALE GENOMIC DNA]</scope>
    <source>
        <strain evidence="2 3">DSM 44614</strain>
    </source>
</reference>
<dbReference type="AlphaFoldDB" id="A0A0G3HDT7"/>
<feature type="region of interest" description="Disordered" evidence="1">
    <location>
        <begin position="1"/>
        <end position="36"/>
    </location>
</feature>
<feature type="compositionally biased region" description="Low complexity" evidence="1">
    <location>
        <begin position="18"/>
        <end position="35"/>
    </location>
</feature>
<dbReference type="EMBL" id="CP011545">
    <property type="protein sequence ID" value="AKK09297.1"/>
    <property type="molecule type" value="Genomic_DNA"/>
</dbReference>
<proteinExistence type="predicted"/>